<sequence>MAPTPARTQLPDLLRTLTFREVLLLRLAVDPLDLMKPVAPFGPDELCIPGRTQARAMIQREVDPWLADQISDVAMVTMLISTLFPILPTCPG</sequence>
<protein>
    <submittedName>
        <fullName evidence="1">Uncharacterized protein</fullName>
    </submittedName>
</protein>
<proteinExistence type="predicted"/>
<evidence type="ECO:0000313" key="2">
    <source>
        <dbReference type="Proteomes" id="UP000486351"/>
    </source>
</evidence>
<gene>
    <name evidence="1" type="ORF">PF008_g22985</name>
</gene>
<dbReference type="Proteomes" id="UP000486351">
    <property type="component" value="Unassembled WGS sequence"/>
</dbReference>
<organism evidence="1 2">
    <name type="scientific">Phytophthora fragariae</name>
    <dbReference type="NCBI Taxonomy" id="53985"/>
    <lineage>
        <taxon>Eukaryota</taxon>
        <taxon>Sar</taxon>
        <taxon>Stramenopiles</taxon>
        <taxon>Oomycota</taxon>
        <taxon>Peronosporomycetes</taxon>
        <taxon>Peronosporales</taxon>
        <taxon>Peronosporaceae</taxon>
        <taxon>Phytophthora</taxon>
    </lineage>
</organism>
<comment type="caution">
    <text evidence="1">The sequence shown here is derived from an EMBL/GenBank/DDBJ whole genome shotgun (WGS) entry which is preliminary data.</text>
</comment>
<dbReference type="EMBL" id="QXFY01002245">
    <property type="protein sequence ID" value="KAE9300535.1"/>
    <property type="molecule type" value="Genomic_DNA"/>
</dbReference>
<accession>A0A6G0QS97</accession>
<evidence type="ECO:0000313" key="1">
    <source>
        <dbReference type="EMBL" id="KAE9300535.1"/>
    </source>
</evidence>
<dbReference type="AlphaFoldDB" id="A0A6G0QS97"/>
<name>A0A6G0QS97_9STRA</name>
<reference evidence="1 2" key="1">
    <citation type="submission" date="2018-09" db="EMBL/GenBank/DDBJ databases">
        <title>Genomic investigation of the strawberry pathogen Phytophthora fragariae indicates pathogenicity is determined by transcriptional variation in three key races.</title>
        <authorList>
            <person name="Adams T.M."/>
            <person name="Armitage A.D."/>
            <person name="Sobczyk M.K."/>
            <person name="Bates H.J."/>
            <person name="Dunwell J.M."/>
            <person name="Nellist C.F."/>
            <person name="Harrison R.J."/>
        </authorList>
    </citation>
    <scope>NUCLEOTIDE SEQUENCE [LARGE SCALE GENOMIC DNA]</scope>
    <source>
        <strain evidence="1 2">NOV-77</strain>
    </source>
</reference>